<dbReference type="AlphaFoldDB" id="A0A430L7Z4"/>
<accession>A0A430L7Z4</accession>
<sequence length="205" mass="23045">MNTSELTGAPEILSGEKAVWKKYAGNLSTTESTEFPGNNKLAKENRSAKGAWALWTLLKVVHRQKEMMDKTVAITIQKQHRKADLTKWPLDANGPTNDPDFVRIWDVDDTPLLPRSRRAARRRTRRRKPGSKTGKKEANANANAQRSTGDLTEARTGFLDDLRNTVAGVSAEKFLIEKLVEDSVHLKDANRNLSHKVSSMATRRR</sequence>
<evidence type="ECO:0000256" key="1">
    <source>
        <dbReference type="SAM" id="MobiDB-lite"/>
    </source>
</evidence>
<organism evidence="2 3">
    <name type="scientific">Fusarium euwallaceae</name>
    <dbReference type="NCBI Taxonomy" id="1147111"/>
    <lineage>
        <taxon>Eukaryota</taxon>
        <taxon>Fungi</taxon>
        <taxon>Dikarya</taxon>
        <taxon>Ascomycota</taxon>
        <taxon>Pezizomycotina</taxon>
        <taxon>Sordariomycetes</taxon>
        <taxon>Hypocreomycetidae</taxon>
        <taxon>Hypocreales</taxon>
        <taxon>Nectriaceae</taxon>
        <taxon>Fusarium</taxon>
        <taxon>Fusarium solani species complex</taxon>
    </lineage>
</organism>
<comment type="caution">
    <text evidence="2">The sequence shown here is derived from an EMBL/GenBank/DDBJ whole genome shotgun (WGS) entry which is preliminary data.</text>
</comment>
<keyword evidence="3" id="KW-1185">Reference proteome</keyword>
<reference evidence="2 3" key="1">
    <citation type="submission" date="2017-06" db="EMBL/GenBank/DDBJ databases">
        <title>Comparative genomic analysis of Ambrosia Fusariam Clade fungi.</title>
        <authorList>
            <person name="Stajich J.E."/>
            <person name="Carrillo J."/>
            <person name="Kijimoto T."/>
            <person name="Eskalen A."/>
            <person name="O'Donnell K."/>
            <person name="Kasson M."/>
        </authorList>
    </citation>
    <scope>NUCLEOTIDE SEQUENCE [LARGE SCALE GENOMIC DNA]</scope>
    <source>
        <strain evidence="2 3">UCR1854</strain>
    </source>
</reference>
<feature type="compositionally biased region" description="Polar residues" evidence="1">
    <location>
        <begin position="140"/>
        <end position="150"/>
    </location>
</feature>
<proteinExistence type="predicted"/>
<name>A0A430L7Z4_9HYPO</name>
<evidence type="ECO:0000313" key="3">
    <source>
        <dbReference type="Proteomes" id="UP000287124"/>
    </source>
</evidence>
<dbReference type="Proteomes" id="UP000287124">
    <property type="component" value="Unassembled WGS sequence"/>
</dbReference>
<gene>
    <name evidence="2" type="ORF">BHE90_013743</name>
</gene>
<dbReference type="EMBL" id="MIKF01000346">
    <property type="protein sequence ID" value="RTE71866.1"/>
    <property type="molecule type" value="Genomic_DNA"/>
</dbReference>
<feature type="compositionally biased region" description="Basic residues" evidence="1">
    <location>
        <begin position="115"/>
        <end position="130"/>
    </location>
</feature>
<feature type="region of interest" description="Disordered" evidence="1">
    <location>
        <begin position="115"/>
        <end position="152"/>
    </location>
</feature>
<protein>
    <submittedName>
        <fullName evidence="2">Uncharacterized protein</fullName>
    </submittedName>
</protein>
<evidence type="ECO:0000313" key="2">
    <source>
        <dbReference type="EMBL" id="RTE71866.1"/>
    </source>
</evidence>